<feature type="region of interest" description="Disordered" evidence="1">
    <location>
        <begin position="42"/>
        <end position="61"/>
    </location>
</feature>
<protein>
    <submittedName>
        <fullName evidence="2">Uncharacterized protein</fullName>
    </submittedName>
</protein>
<dbReference type="AlphaFoldDB" id="A0AAN6K8P3"/>
<evidence type="ECO:0000256" key="1">
    <source>
        <dbReference type="SAM" id="MobiDB-lite"/>
    </source>
</evidence>
<evidence type="ECO:0000313" key="3">
    <source>
        <dbReference type="Proteomes" id="UP001175353"/>
    </source>
</evidence>
<accession>A0AAN6K8P3</accession>
<feature type="region of interest" description="Disordered" evidence="1">
    <location>
        <begin position="73"/>
        <end position="96"/>
    </location>
</feature>
<reference evidence="2" key="1">
    <citation type="submission" date="2023-06" db="EMBL/GenBank/DDBJ databases">
        <title>Black Yeasts Isolated from many extreme environments.</title>
        <authorList>
            <person name="Coleine C."/>
            <person name="Stajich J.E."/>
            <person name="Selbmann L."/>
        </authorList>
    </citation>
    <scope>NUCLEOTIDE SEQUENCE</scope>
    <source>
        <strain evidence="2">CCFEE 5200</strain>
    </source>
</reference>
<gene>
    <name evidence="2" type="ORF">LTR91_016068</name>
</gene>
<organism evidence="2 3">
    <name type="scientific">Friedmanniomyces endolithicus</name>
    <dbReference type="NCBI Taxonomy" id="329885"/>
    <lineage>
        <taxon>Eukaryota</taxon>
        <taxon>Fungi</taxon>
        <taxon>Dikarya</taxon>
        <taxon>Ascomycota</taxon>
        <taxon>Pezizomycotina</taxon>
        <taxon>Dothideomycetes</taxon>
        <taxon>Dothideomycetidae</taxon>
        <taxon>Mycosphaerellales</taxon>
        <taxon>Teratosphaeriaceae</taxon>
        <taxon>Friedmanniomyces</taxon>
    </lineage>
</organism>
<comment type="caution">
    <text evidence="2">The sequence shown here is derived from an EMBL/GenBank/DDBJ whole genome shotgun (WGS) entry which is preliminary data.</text>
</comment>
<proteinExistence type="predicted"/>
<dbReference type="Proteomes" id="UP001175353">
    <property type="component" value="Unassembled WGS sequence"/>
</dbReference>
<evidence type="ECO:0000313" key="2">
    <source>
        <dbReference type="EMBL" id="KAK0970068.1"/>
    </source>
</evidence>
<dbReference type="EMBL" id="JAUJLE010000190">
    <property type="protein sequence ID" value="KAK0970068.1"/>
    <property type="molecule type" value="Genomic_DNA"/>
</dbReference>
<keyword evidence="3" id="KW-1185">Reference proteome</keyword>
<name>A0AAN6K8P3_9PEZI</name>
<sequence length="516" mass="57085">MVFGLFDLSSGTATSCRQHGAAGPSDSPTVNERLSALRQVETPEGLQKKRDLADSVNQPSVPPELREILGVLESEPPKPKPGVRLREMRRTPGPAPPKSWLGYRSEWWSTLVMREGRARRKGNGLKSDAERQRPKELLRFSLLLDGKLDTDAGQPSGLLHLTLRRLAEQWDLFDEADFPALVDIPLRLRLRLLSYMGYYGPLIDTTDLQALTSGDETLTHLDLAGLAGHGALTTKRLVKLFEASATMTSIAPDAVAESWDAEETLESILTPSLTAPRFNTLTHLSLSNPPPTASWRDLLALSKSVSRLTHLSLAYWPRPTLTPNLTTATVSSRHSPDVRAGGSHYYSTLDNDYAEAAALLRQLSHNLLCITWLDLEGCADWVPALGTLNAGAHSDIPHDDASGWSPANSPVITIFAHTWKNPTYIRCAQGWLPSLTGLRDTDRSLAPDFGALLARQAHHFPAPLSSDLYEVDKRRGQMWLDIEQKLIATGHRINNIRRARSYKPVTMDFGWCQRAV</sequence>